<evidence type="ECO:0000256" key="1">
    <source>
        <dbReference type="SAM" id="MobiDB-lite"/>
    </source>
</evidence>
<dbReference type="STRING" id="1314781.A0A165C373"/>
<dbReference type="Pfam" id="PF04081">
    <property type="entry name" value="DNA_pol_delta_4"/>
    <property type="match status" value="1"/>
</dbReference>
<keyword evidence="4" id="KW-1185">Reference proteome</keyword>
<dbReference type="GO" id="GO:0006261">
    <property type="term" value="P:DNA-templated DNA replication"/>
    <property type="evidence" value="ECO:0007669"/>
    <property type="project" value="TreeGrafter"/>
</dbReference>
<organism evidence="2 4">
    <name type="scientific">Exidia glandulosa HHB12029</name>
    <dbReference type="NCBI Taxonomy" id="1314781"/>
    <lineage>
        <taxon>Eukaryota</taxon>
        <taxon>Fungi</taxon>
        <taxon>Dikarya</taxon>
        <taxon>Basidiomycota</taxon>
        <taxon>Agaricomycotina</taxon>
        <taxon>Agaricomycetes</taxon>
        <taxon>Auriculariales</taxon>
        <taxon>Exidiaceae</taxon>
        <taxon>Exidia</taxon>
    </lineage>
</organism>
<feature type="compositionally biased region" description="Acidic residues" evidence="1">
    <location>
        <begin position="51"/>
        <end position="60"/>
    </location>
</feature>
<evidence type="ECO:0000313" key="4">
    <source>
        <dbReference type="Proteomes" id="UP000077266"/>
    </source>
</evidence>
<feature type="region of interest" description="Disordered" evidence="1">
    <location>
        <begin position="1"/>
        <end position="71"/>
    </location>
</feature>
<dbReference type="EMBL" id="KV425915">
    <property type="protein sequence ID" value="KZV98709.1"/>
    <property type="molecule type" value="Genomic_DNA"/>
</dbReference>
<reference evidence="2 4" key="1">
    <citation type="journal article" date="2016" name="Mol. Biol. Evol.">
        <title>Comparative Genomics of Early-Diverging Mushroom-Forming Fungi Provides Insights into the Origins of Lignocellulose Decay Capabilities.</title>
        <authorList>
            <person name="Nagy L.G."/>
            <person name="Riley R."/>
            <person name="Tritt A."/>
            <person name="Adam C."/>
            <person name="Daum C."/>
            <person name="Floudas D."/>
            <person name="Sun H."/>
            <person name="Yadav J.S."/>
            <person name="Pangilinan J."/>
            <person name="Larsson K.H."/>
            <person name="Matsuura K."/>
            <person name="Barry K."/>
            <person name="Labutti K."/>
            <person name="Kuo R."/>
            <person name="Ohm R.A."/>
            <person name="Bhattacharya S.S."/>
            <person name="Shirouzu T."/>
            <person name="Yoshinaga Y."/>
            <person name="Martin F.M."/>
            <person name="Grigoriev I.V."/>
            <person name="Hibbett D.S."/>
        </authorList>
    </citation>
    <scope>NUCLEOTIDE SEQUENCE [LARGE SCALE GENOMIC DNA]</scope>
    <source>
        <strain evidence="2 4">HHB12029</strain>
    </source>
</reference>
<dbReference type="EMBL" id="KV426372">
    <property type="protein sequence ID" value="KZV81731.1"/>
    <property type="molecule type" value="Genomic_DNA"/>
</dbReference>
<evidence type="ECO:0000313" key="2">
    <source>
        <dbReference type="EMBL" id="KZV81731.1"/>
    </source>
</evidence>
<dbReference type="OrthoDB" id="337486at2759"/>
<protein>
    <submittedName>
        <fullName evidence="2">DNA polymerase delta, subunit 4</fullName>
    </submittedName>
</protein>
<dbReference type="GO" id="GO:0043625">
    <property type="term" value="C:delta DNA polymerase complex"/>
    <property type="evidence" value="ECO:0007669"/>
    <property type="project" value="TreeGrafter"/>
</dbReference>
<feature type="compositionally biased region" description="Low complexity" evidence="1">
    <location>
        <begin position="1"/>
        <end position="20"/>
    </location>
</feature>
<dbReference type="GO" id="GO:0003887">
    <property type="term" value="F:DNA-directed DNA polymerase activity"/>
    <property type="evidence" value="ECO:0007669"/>
    <property type="project" value="TreeGrafter"/>
</dbReference>
<evidence type="ECO:0000313" key="3">
    <source>
        <dbReference type="EMBL" id="KZV98709.1"/>
    </source>
</evidence>
<proteinExistence type="predicted"/>
<dbReference type="PANTHER" id="PTHR14303">
    <property type="entry name" value="DNA POLYMERASE DELTA SUBUNIT 4"/>
    <property type="match status" value="1"/>
</dbReference>
<dbReference type="PANTHER" id="PTHR14303:SF0">
    <property type="entry name" value="DNA POLYMERASE DELTA SUBUNIT 4"/>
    <property type="match status" value="1"/>
</dbReference>
<accession>A0A165C373</accession>
<dbReference type="AlphaFoldDB" id="A0A165C373"/>
<sequence length="170" mass="18944">MTTSKTSKKTSTSASTKQSKLGFAPSKAAATRAAKGKGKNKKRIATPPSSSDDDDQDVELEPAVPRGFDEEAEELKLNDAQWLAPLAWANAKTEKKSTIHSKSQNKIDHILRVFDNSHEYGPCVGLTRMQRWERAQNMGMDPPQEIRDILLTRQGAEETRYSQTCFYGEV</sequence>
<name>A0A165C373_EXIGL</name>
<dbReference type="GO" id="GO:0000731">
    <property type="term" value="P:DNA synthesis involved in DNA repair"/>
    <property type="evidence" value="ECO:0007669"/>
    <property type="project" value="InterPro"/>
</dbReference>
<feature type="compositionally biased region" description="Basic residues" evidence="1">
    <location>
        <begin position="34"/>
        <end position="44"/>
    </location>
</feature>
<gene>
    <name evidence="2" type="ORF">EXIGLDRAFT_657932</name>
    <name evidence="3" type="ORF">EXIGLDRAFT_831937</name>
</gene>
<dbReference type="Proteomes" id="UP000077266">
    <property type="component" value="Unassembled WGS sequence"/>
</dbReference>
<dbReference type="InterPro" id="IPR007218">
    <property type="entry name" value="DNA_pol_delta_4"/>
</dbReference>